<keyword evidence="4" id="KW-0255">Endonuclease</keyword>
<proteinExistence type="inferred from homology"/>
<dbReference type="Proteomes" id="UP001366060">
    <property type="component" value="Unassembled WGS sequence"/>
</dbReference>
<dbReference type="SUPFAM" id="SSF51658">
    <property type="entry name" value="Xylose isomerase-like"/>
    <property type="match status" value="1"/>
</dbReference>
<comment type="similarity">
    <text evidence="2">Belongs to the AP endonuclease 2 family.</text>
</comment>
<evidence type="ECO:0000256" key="2">
    <source>
        <dbReference type="ARBA" id="ARBA00005340"/>
    </source>
</evidence>
<evidence type="ECO:0000313" key="10">
    <source>
        <dbReference type="EMBL" id="MEL0661072.1"/>
    </source>
</evidence>
<keyword evidence="4" id="KW-0540">Nuclease</keyword>
<dbReference type="Gene3D" id="3.20.20.150">
    <property type="entry name" value="Divalent-metal-dependent TIM barrel enzymes"/>
    <property type="match status" value="1"/>
</dbReference>
<evidence type="ECO:0000313" key="11">
    <source>
        <dbReference type="Proteomes" id="UP001366060"/>
    </source>
</evidence>
<keyword evidence="11" id="KW-1185">Reference proteome</keyword>
<keyword evidence="8" id="KW-0234">DNA repair</keyword>
<dbReference type="InterPro" id="IPR036237">
    <property type="entry name" value="Xyl_isomerase-like_sf"/>
</dbReference>
<name>A0ABU9HHJ5_9GAMM</name>
<feature type="non-terminal residue" evidence="10">
    <location>
        <position position="1"/>
    </location>
</feature>
<feature type="non-terminal residue" evidence="10">
    <location>
        <position position="76"/>
    </location>
</feature>
<organism evidence="10 11">
    <name type="scientific">Psychromonas arctica</name>
    <dbReference type="NCBI Taxonomy" id="168275"/>
    <lineage>
        <taxon>Bacteria</taxon>
        <taxon>Pseudomonadati</taxon>
        <taxon>Pseudomonadota</taxon>
        <taxon>Gammaproteobacteria</taxon>
        <taxon>Alteromonadales</taxon>
        <taxon>Psychromonadaceae</taxon>
        <taxon>Psychromonas</taxon>
    </lineage>
</organism>
<evidence type="ECO:0000256" key="4">
    <source>
        <dbReference type="ARBA" id="ARBA00022759"/>
    </source>
</evidence>
<evidence type="ECO:0000256" key="8">
    <source>
        <dbReference type="ARBA" id="ARBA00023204"/>
    </source>
</evidence>
<dbReference type="PROSITE" id="PS00730">
    <property type="entry name" value="AP_NUCLEASE_F2_2"/>
    <property type="match status" value="1"/>
</dbReference>
<accession>A0ABU9HHJ5</accession>
<evidence type="ECO:0000256" key="7">
    <source>
        <dbReference type="ARBA" id="ARBA00022833"/>
    </source>
</evidence>
<reference evidence="10 11" key="1">
    <citation type="submission" date="2024-02" db="EMBL/GenBank/DDBJ databases">
        <title>Bacteria isolated from the canopy kelp, Nereocystis luetkeana.</title>
        <authorList>
            <person name="Pfister C.A."/>
            <person name="Younker I.T."/>
            <person name="Light S.H."/>
        </authorList>
    </citation>
    <scope>NUCLEOTIDE SEQUENCE [LARGE SCALE GENOMIC DNA]</scope>
    <source>
        <strain evidence="10 11">TI.2.07</strain>
    </source>
</reference>
<evidence type="ECO:0000256" key="3">
    <source>
        <dbReference type="ARBA" id="ARBA00022723"/>
    </source>
</evidence>
<dbReference type="PROSITE" id="PS00731">
    <property type="entry name" value="AP_NUCLEASE_F2_3"/>
    <property type="match status" value="1"/>
</dbReference>
<comment type="caution">
    <text evidence="10">The sequence shown here is derived from an EMBL/GenBank/DDBJ whole genome shotgun (WGS) entry which is preliminary data.</text>
</comment>
<dbReference type="PANTHER" id="PTHR21445">
    <property type="entry name" value="ENDONUCLEASE IV ENDODEOXYRIBONUCLEASE IV"/>
    <property type="match status" value="1"/>
</dbReference>
<evidence type="ECO:0000259" key="9">
    <source>
        <dbReference type="Pfam" id="PF01261"/>
    </source>
</evidence>
<evidence type="ECO:0000256" key="6">
    <source>
        <dbReference type="ARBA" id="ARBA00022801"/>
    </source>
</evidence>
<dbReference type="InterPro" id="IPR001719">
    <property type="entry name" value="AP_endonuc_2"/>
</dbReference>
<dbReference type="PROSITE" id="PS51432">
    <property type="entry name" value="AP_NUCLEASE_F2_4"/>
    <property type="match status" value="1"/>
</dbReference>
<sequence>GVCIDTCHTFDSGYDLRWANETEATFKAYSDIVGFEYIRAMHINDSKVPIASRVDRHAHLGAGEIGRGCFEFLMKD</sequence>
<keyword evidence="6" id="KW-0378">Hydrolase</keyword>
<comment type="cofactor">
    <cofactor evidence="1">
        <name>Zn(2+)</name>
        <dbReference type="ChEBI" id="CHEBI:29105"/>
    </cofactor>
</comment>
<dbReference type="PANTHER" id="PTHR21445:SF0">
    <property type="entry name" value="APURINIC-APYRIMIDINIC ENDONUCLEASE"/>
    <property type="match status" value="1"/>
</dbReference>
<keyword evidence="7" id="KW-0862">Zinc</keyword>
<keyword evidence="3" id="KW-0479">Metal-binding</keyword>
<dbReference type="Pfam" id="PF01261">
    <property type="entry name" value="AP_endonuc_2"/>
    <property type="match status" value="1"/>
</dbReference>
<feature type="domain" description="Xylose isomerase-like TIM barrel" evidence="9">
    <location>
        <begin position="1"/>
        <end position="66"/>
    </location>
</feature>
<dbReference type="RefSeq" id="WP_341629416.1">
    <property type="nucleotide sequence ID" value="NZ_JBAKBA010000222.1"/>
</dbReference>
<evidence type="ECO:0000256" key="1">
    <source>
        <dbReference type="ARBA" id="ARBA00001947"/>
    </source>
</evidence>
<evidence type="ECO:0000256" key="5">
    <source>
        <dbReference type="ARBA" id="ARBA00022763"/>
    </source>
</evidence>
<dbReference type="InterPro" id="IPR018246">
    <property type="entry name" value="AP_endonuc_F2_Zn_BS"/>
</dbReference>
<protein>
    <submittedName>
        <fullName evidence="10">TIM barrel protein</fullName>
    </submittedName>
</protein>
<dbReference type="EMBL" id="JBAKBA010000222">
    <property type="protein sequence ID" value="MEL0661072.1"/>
    <property type="molecule type" value="Genomic_DNA"/>
</dbReference>
<keyword evidence="5" id="KW-0227">DNA damage</keyword>
<gene>
    <name evidence="10" type="ORF">V6255_18345</name>
</gene>
<dbReference type="InterPro" id="IPR013022">
    <property type="entry name" value="Xyl_isomerase-like_TIM-brl"/>
</dbReference>